<keyword evidence="2" id="KW-0677">Repeat</keyword>
<dbReference type="PROSITE" id="PS50082">
    <property type="entry name" value="WD_REPEATS_2"/>
    <property type="match status" value="2"/>
</dbReference>
<dbReference type="PROSITE" id="PS50294">
    <property type="entry name" value="WD_REPEATS_REGION"/>
    <property type="match status" value="1"/>
</dbReference>
<feature type="region of interest" description="Disordered" evidence="4">
    <location>
        <begin position="431"/>
        <end position="473"/>
    </location>
</feature>
<dbReference type="Proteomes" id="UP000886520">
    <property type="component" value="Chromosome 7"/>
</dbReference>
<feature type="repeat" description="WD" evidence="3">
    <location>
        <begin position="351"/>
        <end position="382"/>
    </location>
</feature>
<name>A0A9D4V2S1_ADICA</name>
<dbReference type="InterPro" id="IPR015943">
    <property type="entry name" value="WD40/YVTN_repeat-like_dom_sf"/>
</dbReference>
<dbReference type="PANTHER" id="PTHR15574:SF21">
    <property type="entry name" value="DDB1- AND CUL4-ASSOCIATED FACTOR 8"/>
    <property type="match status" value="1"/>
</dbReference>
<gene>
    <name evidence="5" type="ORF">GOP47_0007731</name>
</gene>
<dbReference type="OrthoDB" id="4869960at2759"/>
<evidence type="ECO:0000256" key="3">
    <source>
        <dbReference type="PROSITE-ProRule" id="PRU00221"/>
    </source>
</evidence>
<dbReference type="PANTHER" id="PTHR15574">
    <property type="entry name" value="WD REPEAT DOMAIN-CONTAINING FAMILY"/>
    <property type="match status" value="1"/>
</dbReference>
<protein>
    <submittedName>
        <fullName evidence="5">Uncharacterized protein</fullName>
    </submittedName>
</protein>
<evidence type="ECO:0000256" key="2">
    <source>
        <dbReference type="ARBA" id="ARBA00022737"/>
    </source>
</evidence>
<dbReference type="InterPro" id="IPR036322">
    <property type="entry name" value="WD40_repeat_dom_sf"/>
</dbReference>
<proteinExistence type="predicted"/>
<evidence type="ECO:0000256" key="4">
    <source>
        <dbReference type="SAM" id="MobiDB-lite"/>
    </source>
</evidence>
<sequence length="473" mass="52657">MKSMREPYHCKLEEFWHRQIGHISPKAYAHRVGGCQDLIERLHLYGKLDGHVGCVNTVHFNPSGEILVSGSDDRKIVFWDWAAKTSRLSYCSGHDSNVFQAKVMPFSDDRSVVSCAADGQVRHAQFKEDGMVETKKLAKHQGRAHKLAIEPGSPRLFYSCGEDGVVRHFDLRSNKSTKLFSCLSSAAGSNQWRRRAVVRLNAIVINPRNPLYFAVGGSDEFVRVYDIRKTLCGTGDHPVDTFTPSHLIGSDQVHITCVAYSSQEELLASYNDEQIYLFKKDMGYGSDPKSASCEGANASTKEPQVYEGHRNAQTVKGVNFFGPNTEYVVSGSDCGRIFIWKKAGGQLVSLMLGDDQVVNCLEPHPYATVLATSGLDHDVKIWAPTAEDRLPLPPDAEKVMEMNKNNREERTPFAIIPDVMMHLLRVQRLHARRHGRSSEDGMRAHDDDSGGIRVEDGESDSSSDDGSQECIIS</sequence>
<feature type="repeat" description="WD" evidence="3">
    <location>
        <begin position="48"/>
        <end position="80"/>
    </location>
</feature>
<evidence type="ECO:0000313" key="6">
    <source>
        <dbReference type="Proteomes" id="UP000886520"/>
    </source>
</evidence>
<feature type="compositionally biased region" description="Basic and acidic residues" evidence="4">
    <location>
        <begin position="436"/>
        <end position="456"/>
    </location>
</feature>
<dbReference type="InterPro" id="IPR045151">
    <property type="entry name" value="DCAF8"/>
</dbReference>
<dbReference type="GO" id="GO:0005737">
    <property type="term" value="C:cytoplasm"/>
    <property type="evidence" value="ECO:0007669"/>
    <property type="project" value="TreeGrafter"/>
</dbReference>
<dbReference type="EMBL" id="JABFUD020000007">
    <property type="protein sequence ID" value="KAI5077907.1"/>
    <property type="molecule type" value="Genomic_DNA"/>
</dbReference>
<dbReference type="GO" id="GO:0080008">
    <property type="term" value="C:Cul4-RING E3 ubiquitin ligase complex"/>
    <property type="evidence" value="ECO:0007669"/>
    <property type="project" value="TreeGrafter"/>
</dbReference>
<organism evidence="5 6">
    <name type="scientific">Adiantum capillus-veneris</name>
    <name type="common">Maidenhair fern</name>
    <dbReference type="NCBI Taxonomy" id="13818"/>
    <lineage>
        <taxon>Eukaryota</taxon>
        <taxon>Viridiplantae</taxon>
        <taxon>Streptophyta</taxon>
        <taxon>Embryophyta</taxon>
        <taxon>Tracheophyta</taxon>
        <taxon>Polypodiopsida</taxon>
        <taxon>Polypodiidae</taxon>
        <taxon>Polypodiales</taxon>
        <taxon>Pteridineae</taxon>
        <taxon>Pteridaceae</taxon>
        <taxon>Vittarioideae</taxon>
        <taxon>Adiantum</taxon>
    </lineage>
</organism>
<evidence type="ECO:0000313" key="5">
    <source>
        <dbReference type="EMBL" id="KAI5077907.1"/>
    </source>
</evidence>
<accession>A0A9D4V2S1</accession>
<feature type="compositionally biased region" description="Acidic residues" evidence="4">
    <location>
        <begin position="457"/>
        <end position="467"/>
    </location>
</feature>
<keyword evidence="1 3" id="KW-0853">WD repeat</keyword>
<dbReference type="InterPro" id="IPR001680">
    <property type="entry name" value="WD40_rpt"/>
</dbReference>
<reference evidence="5" key="1">
    <citation type="submission" date="2021-01" db="EMBL/GenBank/DDBJ databases">
        <title>Adiantum capillus-veneris genome.</title>
        <authorList>
            <person name="Fang Y."/>
            <person name="Liao Q."/>
        </authorList>
    </citation>
    <scope>NUCLEOTIDE SEQUENCE</scope>
    <source>
        <strain evidence="5">H3</strain>
        <tissue evidence="5">Leaf</tissue>
    </source>
</reference>
<evidence type="ECO:0000256" key="1">
    <source>
        <dbReference type="ARBA" id="ARBA00022574"/>
    </source>
</evidence>
<dbReference type="AlphaFoldDB" id="A0A9D4V2S1"/>
<dbReference type="Pfam" id="PF00400">
    <property type="entry name" value="WD40"/>
    <property type="match status" value="3"/>
</dbReference>
<comment type="caution">
    <text evidence="5">The sequence shown here is derived from an EMBL/GenBank/DDBJ whole genome shotgun (WGS) entry which is preliminary data.</text>
</comment>
<keyword evidence="6" id="KW-1185">Reference proteome</keyword>
<dbReference type="SUPFAM" id="SSF50978">
    <property type="entry name" value="WD40 repeat-like"/>
    <property type="match status" value="1"/>
</dbReference>
<dbReference type="Gene3D" id="2.130.10.10">
    <property type="entry name" value="YVTN repeat-like/Quinoprotein amine dehydrogenase"/>
    <property type="match status" value="1"/>
</dbReference>
<dbReference type="SMART" id="SM00320">
    <property type="entry name" value="WD40"/>
    <property type="match status" value="7"/>
</dbReference>